<reference evidence="1" key="1">
    <citation type="submission" date="2024-07" db="EMBL/GenBank/DDBJ databases">
        <authorList>
            <person name="Li X.-J."/>
            <person name="Wang X."/>
        </authorList>
    </citation>
    <scope>NUCLEOTIDE SEQUENCE</scope>
    <source>
        <strain evidence="1">HSP-536</strain>
    </source>
</reference>
<evidence type="ECO:0000313" key="1">
    <source>
        <dbReference type="EMBL" id="XDU62200.1"/>
    </source>
</evidence>
<accession>A0AB39V3G6</accession>
<name>A0AB39V3G6_9FUSO</name>
<dbReference type="KEGG" id="lala:AB8B28_11275"/>
<dbReference type="EMBL" id="CP165647">
    <property type="protein sequence ID" value="XDU62200.1"/>
    <property type="molecule type" value="Genomic_DNA"/>
</dbReference>
<proteinExistence type="predicted"/>
<dbReference type="AlphaFoldDB" id="A0AB39V3G6"/>
<dbReference type="RefSeq" id="WP_369715860.1">
    <property type="nucleotide sequence ID" value="NZ_CP165647.1"/>
</dbReference>
<protein>
    <submittedName>
        <fullName evidence="1">Uncharacterized protein</fullName>
    </submittedName>
</protein>
<organism evidence="1">
    <name type="scientific">Leptotrichia alba</name>
    <dbReference type="NCBI Taxonomy" id="3239304"/>
    <lineage>
        <taxon>Bacteria</taxon>
        <taxon>Fusobacteriati</taxon>
        <taxon>Fusobacteriota</taxon>
        <taxon>Fusobacteriia</taxon>
        <taxon>Fusobacteriales</taxon>
        <taxon>Leptotrichiaceae</taxon>
        <taxon>Leptotrichia</taxon>
    </lineage>
</organism>
<gene>
    <name evidence="1" type="ORF">AB8B28_11275</name>
</gene>
<sequence>MDKHDVPFHKLTDFLGDVPLFKTVGRDKTGVLLSLATILNPKHKKAIDEYEKTKQDIINEGKNVDKAIKD</sequence>